<keyword evidence="4" id="KW-1185">Reference proteome</keyword>
<evidence type="ECO:0000313" key="3">
    <source>
        <dbReference type="EMBL" id="CAF9926752.1"/>
    </source>
</evidence>
<name>A0A8H3IG37_9LECA</name>
<evidence type="ECO:0000259" key="2">
    <source>
        <dbReference type="PROSITE" id="PS50934"/>
    </source>
</evidence>
<dbReference type="SUPFAM" id="SSF46689">
    <property type="entry name" value="Homeodomain-like"/>
    <property type="match status" value="1"/>
</dbReference>
<feature type="compositionally biased region" description="Polar residues" evidence="1">
    <location>
        <begin position="15"/>
        <end position="40"/>
    </location>
</feature>
<sequence length="426" mass="47454">MTQLPSIYSLMATPQANALQSPTNTPSSKSNRLQSYSPENTLAPLAGGVNHTLPAMTNQQRTPDAVNKLLSPPISPWTEKLSTEQPKNKDQVGFMIQEGPALNARDPILFPSDGLEGHGKHILFPSTPLKKVAEDAVSNHIANTVHTFSRKVKPPTREEYMLALTCVPAIGFSYNKNPGAYMKRQREEEEATYRKTKRICAAPGQPKYQVIKPRPIAPRPSRQPRKSAAANVAATPIDRPRRTPRPTPKVSPESQDLEYPTKPSPRVSILKAPVKALPLAKPLIKTVVRRSETPDVRAPIAKRDDNDYNSLPNYAPPLSTLNDCQVGLKTDWTSNNPYNHVNDVDRHLLHVSEVKVAETLRLSCAQYLCSKRRIFDARLNALRVGKQFRKTDAQKACKIDVNKASKLFAAFEKVGWLNASHFEKYL</sequence>
<organism evidence="3 4">
    <name type="scientific">Heterodermia speciosa</name>
    <dbReference type="NCBI Taxonomy" id="116794"/>
    <lineage>
        <taxon>Eukaryota</taxon>
        <taxon>Fungi</taxon>
        <taxon>Dikarya</taxon>
        <taxon>Ascomycota</taxon>
        <taxon>Pezizomycotina</taxon>
        <taxon>Lecanoromycetes</taxon>
        <taxon>OSLEUM clade</taxon>
        <taxon>Lecanoromycetidae</taxon>
        <taxon>Caliciales</taxon>
        <taxon>Physciaceae</taxon>
        <taxon>Heterodermia</taxon>
    </lineage>
</organism>
<evidence type="ECO:0000313" key="4">
    <source>
        <dbReference type="Proteomes" id="UP000664521"/>
    </source>
</evidence>
<dbReference type="InterPro" id="IPR007526">
    <property type="entry name" value="SWIRM"/>
</dbReference>
<protein>
    <recommendedName>
        <fullName evidence="2">SWIRM domain-containing protein</fullName>
    </recommendedName>
</protein>
<dbReference type="PROSITE" id="PS50934">
    <property type="entry name" value="SWIRM"/>
    <property type="match status" value="1"/>
</dbReference>
<dbReference type="Gene3D" id="1.10.10.10">
    <property type="entry name" value="Winged helix-like DNA-binding domain superfamily/Winged helix DNA-binding domain"/>
    <property type="match status" value="1"/>
</dbReference>
<reference evidence="3" key="1">
    <citation type="submission" date="2021-03" db="EMBL/GenBank/DDBJ databases">
        <authorList>
            <person name="Tagirdzhanova G."/>
        </authorList>
    </citation>
    <scope>NUCLEOTIDE SEQUENCE</scope>
</reference>
<dbReference type="InterPro" id="IPR009057">
    <property type="entry name" value="Homeodomain-like_sf"/>
</dbReference>
<feature type="region of interest" description="Disordered" evidence="1">
    <location>
        <begin position="185"/>
        <end position="265"/>
    </location>
</feature>
<gene>
    <name evidence="3" type="ORF">HETSPECPRED_006415</name>
</gene>
<proteinExistence type="predicted"/>
<dbReference type="OrthoDB" id="5598695at2759"/>
<dbReference type="FunFam" id="1.10.10.10:FF:000087">
    <property type="entry name" value="Transcriptional adapter 2"/>
    <property type="match status" value="1"/>
</dbReference>
<dbReference type="EMBL" id="CAJPDS010000042">
    <property type="protein sequence ID" value="CAF9926752.1"/>
    <property type="molecule type" value="Genomic_DNA"/>
</dbReference>
<dbReference type="GO" id="GO:0010468">
    <property type="term" value="P:regulation of gene expression"/>
    <property type="evidence" value="ECO:0007669"/>
    <property type="project" value="UniProtKB-ARBA"/>
</dbReference>
<evidence type="ECO:0000256" key="1">
    <source>
        <dbReference type="SAM" id="MobiDB-lite"/>
    </source>
</evidence>
<feature type="region of interest" description="Disordered" evidence="1">
    <location>
        <begin position="15"/>
        <end position="41"/>
    </location>
</feature>
<accession>A0A8H3IG37</accession>
<dbReference type="InterPro" id="IPR036388">
    <property type="entry name" value="WH-like_DNA-bd_sf"/>
</dbReference>
<dbReference type="Proteomes" id="UP000664521">
    <property type="component" value="Unassembled WGS sequence"/>
</dbReference>
<dbReference type="Pfam" id="PF04433">
    <property type="entry name" value="SWIRM"/>
    <property type="match status" value="1"/>
</dbReference>
<feature type="domain" description="SWIRM" evidence="2">
    <location>
        <begin position="329"/>
        <end position="426"/>
    </location>
</feature>
<dbReference type="AlphaFoldDB" id="A0A8H3IG37"/>
<comment type="caution">
    <text evidence="3">The sequence shown here is derived from an EMBL/GenBank/DDBJ whole genome shotgun (WGS) entry which is preliminary data.</text>
</comment>